<organism evidence="4 5">
    <name type="scientific">Candidatus Rhodobacter oscarellae</name>
    <dbReference type="NCBI Taxonomy" id="1675527"/>
    <lineage>
        <taxon>Bacteria</taxon>
        <taxon>Pseudomonadati</taxon>
        <taxon>Pseudomonadota</taxon>
        <taxon>Alphaproteobacteria</taxon>
        <taxon>Rhodobacterales</taxon>
        <taxon>Rhodobacter group</taxon>
        <taxon>Rhodobacter</taxon>
    </lineage>
</organism>
<dbReference type="SMART" id="SM00062">
    <property type="entry name" value="PBPb"/>
    <property type="match status" value="1"/>
</dbReference>
<dbReference type="PANTHER" id="PTHR35936">
    <property type="entry name" value="MEMBRANE-BOUND LYTIC MUREIN TRANSGLYCOSYLASE F"/>
    <property type="match status" value="1"/>
</dbReference>
<protein>
    <submittedName>
        <fullName evidence="4">ABC transporter substrate-binding protein</fullName>
    </submittedName>
</protein>
<gene>
    <name evidence="4" type="ORF">AIOL_004483</name>
</gene>
<proteinExistence type="predicted"/>
<dbReference type="Pfam" id="PF00497">
    <property type="entry name" value="SBP_bac_3"/>
    <property type="match status" value="1"/>
</dbReference>
<reference evidence="4 5" key="1">
    <citation type="submission" date="2015-06" db="EMBL/GenBank/DDBJ databases">
        <title>Draft genome sequence of an Alphaproteobacteria species associated to the Mediterranean sponge Oscarella lobularis.</title>
        <authorList>
            <person name="Jourda C."/>
            <person name="Santini S."/>
            <person name="Claverie J.-M."/>
        </authorList>
    </citation>
    <scope>NUCLEOTIDE SEQUENCE [LARGE SCALE GENOMIC DNA]</scope>
    <source>
        <strain evidence="4">IGS</strain>
    </source>
</reference>
<sequence length="280" mass="30289">MMKLLKTFTSALAATAVLALSSVVASAQSTWDAIQDRGTLRIGVTQAPPWFTKDISSGEWTGGLGIALGKQMAAALEVELETVEVTWGTSIAALQSDKIDLMYFLSPTASRARVIDFTTNPVGYISQAVLAADGVDASTWAGLNNADTSFSVPQATSMDQFLTRMAPGADIQRFPDNAAAIAAFQSGRVDAVSLMLPPLLSARQKLGSGVISVPTPAFTAPVNIGMRREDDKTFRDWLNTVSHFWYETGRIQGWYDEFLVDFGIDPADSPPIQREQIFMR</sequence>
<comment type="caution">
    <text evidence="4">The sequence shown here is derived from an EMBL/GenBank/DDBJ whole genome shotgun (WGS) entry which is preliminary data.</text>
</comment>
<dbReference type="PATRIC" id="fig|1675527.3.peg.4690"/>
<evidence type="ECO:0000256" key="1">
    <source>
        <dbReference type="ARBA" id="ARBA00022729"/>
    </source>
</evidence>
<dbReference type="AlphaFoldDB" id="A0A0J9EA33"/>
<dbReference type="SUPFAM" id="SSF53850">
    <property type="entry name" value="Periplasmic binding protein-like II"/>
    <property type="match status" value="1"/>
</dbReference>
<dbReference type="EMBL" id="LFTY01000002">
    <property type="protein sequence ID" value="KMW59501.1"/>
    <property type="molecule type" value="Genomic_DNA"/>
</dbReference>
<keyword evidence="1 2" id="KW-0732">Signal</keyword>
<evidence type="ECO:0000259" key="3">
    <source>
        <dbReference type="SMART" id="SM00062"/>
    </source>
</evidence>
<feature type="signal peptide" evidence="2">
    <location>
        <begin position="1"/>
        <end position="27"/>
    </location>
</feature>
<name>A0A0J9EA33_9RHOB</name>
<dbReference type="InterPro" id="IPR001638">
    <property type="entry name" value="Solute-binding_3/MltF_N"/>
</dbReference>
<evidence type="ECO:0000256" key="2">
    <source>
        <dbReference type="SAM" id="SignalP"/>
    </source>
</evidence>
<evidence type="ECO:0000313" key="4">
    <source>
        <dbReference type="EMBL" id="KMW59501.1"/>
    </source>
</evidence>
<dbReference type="Proteomes" id="UP000037178">
    <property type="component" value="Unassembled WGS sequence"/>
</dbReference>
<dbReference type="Gene3D" id="3.40.190.10">
    <property type="entry name" value="Periplasmic binding protein-like II"/>
    <property type="match status" value="2"/>
</dbReference>
<accession>A0A0J9EA33</accession>
<keyword evidence="5" id="KW-1185">Reference proteome</keyword>
<feature type="domain" description="Solute-binding protein family 3/N-terminal" evidence="3">
    <location>
        <begin position="39"/>
        <end position="261"/>
    </location>
</feature>
<feature type="chain" id="PRO_5005318365" evidence="2">
    <location>
        <begin position="28"/>
        <end position="280"/>
    </location>
</feature>
<dbReference type="PANTHER" id="PTHR35936:SF17">
    <property type="entry name" value="ARGININE-BINDING EXTRACELLULAR PROTEIN ARTP"/>
    <property type="match status" value="1"/>
</dbReference>
<dbReference type="STRING" id="1675527.AIOL_004483"/>
<evidence type="ECO:0000313" key="5">
    <source>
        <dbReference type="Proteomes" id="UP000037178"/>
    </source>
</evidence>